<evidence type="ECO:0000313" key="2">
    <source>
        <dbReference type="EMBL" id="SFP84976.1"/>
    </source>
</evidence>
<protein>
    <submittedName>
        <fullName evidence="2">Uncharacterized protein</fullName>
    </submittedName>
</protein>
<dbReference type="STRING" id="587909.SAMN05421810_103603"/>
<proteinExistence type="predicted"/>
<reference evidence="3" key="1">
    <citation type="submission" date="2016-10" db="EMBL/GenBank/DDBJ databases">
        <authorList>
            <person name="Varghese N."/>
            <person name="Submissions S."/>
        </authorList>
    </citation>
    <scope>NUCLEOTIDE SEQUENCE [LARGE SCALE GENOMIC DNA]</scope>
    <source>
        <strain evidence="3">CGMCC 4.5579</strain>
    </source>
</reference>
<evidence type="ECO:0000313" key="3">
    <source>
        <dbReference type="Proteomes" id="UP000198727"/>
    </source>
</evidence>
<name>A0A1I5TRL2_9PSEU</name>
<dbReference type="AlphaFoldDB" id="A0A1I5TRL2"/>
<dbReference type="Proteomes" id="UP000198727">
    <property type="component" value="Unassembled WGS sequence"/>
</dbReference>
<feature type="region of interest" description="Disordered" evidence="1">
    <location>
        <begin position="18"/>
        <end position="42"/>
    </location>
</feature>
<accession>A0A1I5TRL2</accession>
<dbReference type="RefSeq" id="WP_092530207.1">
    <property type="nucleotide sequence ID" value="NZ_FOWW01000003.1"/>
</dbReference>
<evidence type="ECO:0000256" key="1">
    <source>
        <dbReference type="SAM" id="MobiDB-lite"/>
    </source>
</evidence>
<sequence>MTGASARIRVFAGRDVEELASPRPAAPGPSGGARVESRTPRPGELDMLADTLVVAPGAGGPAAVHAGGLSV</sequence>
<gene>
    <name evidence="2" type="ORF">SAMN05421810_103603</name>
</gene>
<organism evidence="2 3">
    <name type="scientific">Amycolatopsis arida</name>
    <dbReference type="NCBI Taxonomy" id="587909"/>
    <lineage>
        <taxon>Bacteria</taxon>
        <taxon>Bacillati</taxon>
        <taxon>Actinomycetota</taxon>
        <taxon>Actinomycetes</taxon>
        <taxon>Pseudonocardiales</taxon>
        <taxon>Pseudonocardiaceae</taxon>
        <taxon>Amycolatopsis</taxon>
    </lineage>
</organism>
<keyword evidence="3" id="KW-1185">Reference proteome</keyword>
<dbReference type="EMBL" id="FOWW01000003">
    <property type="protein sequence ID" value="SFP84976.1"/>
    <property type="molecule type" value="Genomic_DNA"/>
</dbReference>